<feature type="repeat" description="TPR" evidence="8">
    <location>
        <begin position="526"/>
        <end position="559"/>
    </location>
</feature>
<dbReference type="SMART" id="SM00028">
    <property type="entry name" value="TPR"/>
    <property type="match status" value="4"/>
</dbReference>
<dbReference type="STRING" id="98765.A0A2R6S624"/>
<dbReference type="InterPro" id="IPR011990">
    <property type="entry name" value="TPR-like_helical_dom_sf"/>
</dbReference>
<dbReference type="Proteomes" id="UP000186601">
    <property type="component" value="Unassembled WGS sequence"/>
</dbReference>
<comment type="caution">
    <text evidence="11">The sequence shown here is derived from an EMBL/GenBank/DDBJ whole genome shotgun (WGS) entry which is preliminary data.</text>
</comment>
<evidence type="ECO:0000256" key="5">
    <source>
        <dbReference type="ARBA" id="ARBA00022679"/>
    </source>
</evidence>
<evidence type="ECO:0000313" key="12">
    <source>
        <dbReference type="Proteomes" id="UP000186601"/>
    </source>
</evidence>
<dbReference type="PROSITE" id="PS50293">
    <property type="entry name" value="TPR_REGION"/>
    <property type="match status" value="1"/>
</dbReference>
<protein>
    <recommendedName>
        <fullName evidence="3">protein O-GlcNAc transferase</fullName>
        <ecNumber evidence="3">2.4.1.255</ecNumber>
    </recommendedName>
</protein>
<evidence type="ECO:0000256" key="7">
    <source>
        <dbReference type="ARBA" id="ARBA00022803"/>
    </source>
</evidence>
<dbReference type="Pfam" id="PF13181">
    <property type="entry name" value="TPR_8"/>
    <property type="match status" value="2"/>
</dbReference>
<dbReference type="AlphaFoldDB" id="A0A2R6S624"/>
<dbReference type="PROSITE" id="PS50005">
    <property type="entry name" value="TPR"/>
    <property type="match status" value="3"/>
</dbReference>
<dbReference type="OrthoDB" id="421121at2759"/>
<dbReference type="Gene3D" id="3.40.50.11380">
    <property type="match status" value="1"/>
</dbReference>
<evidence type="ECO:0000259" key="10">
    <source>
        <dbReference type="Pfam" id="PF13844"/>
    </source>
</evidence>
<evidence type="ECO:0000256" key="4">
    <source>
        <dbReference type="ARBA" id="ARBA00022676"/>
    </source>
</evidence>
<dbReference type="EMBL" id="MLYV02000032">
    <property type="protein sequence ID" value="PSS37737.1"/>
    <property type="molecule type" value="Genomic_DNA"/>
</dbReference>
<evidence type="ECO:0000256" key="8">
    <source>
        <dbReference type="PROSITE-ProRule" id="PRU00339"/>
    </source>
</evidence>
<feature type="repeat" description="TPR" evidence="8">
    <location>
        <begin position="492"/>
        <end position="525"/>
    </location>
</feature>
<dbReference type="GO" id="GO:0006493">
    <property type="term" value="P:protein O-linked glycosylation"/>
    <property type="evidence" value="ECO:0007669"/>
    <property type="project" value="TreeGrafter"/>
</dbReference>
<dbReference type="SUPFAM" id="SSF48452">
    <property type="entry name" value="TPR-like"/>
    <property type="match status" value="1"/>
</dbReference>
<dbReference type="InterPro" id="IPR019734">
    <property type="entry name" value="TPR_rpt"/>
</dbReference>
<comment type="pathway">
    <text evidence="1">Protein modification; protein glycosylation.</text>
</comment>
<proteinExistence type="inferred from homology"/>
<dbReference type="GO" id="GO:0097363">
    <property type="term" value="F:protein O-acetylglucosaminyltransferase activity"/>
    <property type="evidence" value="ECO:0007669"/>
    <property type="project" value="UniProtKB-EC"/>
</dbReference>
<evidence type="ECO:0000256" key="3">
    <source>
        <dbReference type="ARBA" id="ARBA00011970"/>
    </source>
</evidence>
<name>A0A2R6S624_9APHY</name>
<evidence type="ECO:0000256" key="6">
    <source>
        <dbReference type="ARBA" id="ARBA00022737"/>
    </source>
</evidence>
<dbReference type="Pfam" id="PF13844">
    <property type="entry name" value="Glyco_transf_41"/>
    <property type="match status" value="1"/>
</dbReference>
<dbReference type="Gene3D" id="1.25.40.10">
    <property type="entry name" value="Tetratricopeptide repeat domain"/>
    <property type="match status" value="3"/>
</dbReference>
<evidence type="ECO:0000256" key="9">
    <source>
        <dbReference type="SAM" id="MobiDB-lite"/>
    </source>
</evidence>
<keyword evidence="7 8" id="KW-0802">TPR repeat</keyword>
<dbReference type="InterPro" id="IPR029489">
    <property type="entry name" value="OGT/SEC/SPY_C"/>
</dbReference>
<organism evidence="11 12">
    <name type="scientific">Hermanssonia centrifuga</name>
    <dbReference type="NCBI Taxonomy" id="98765"/>
    <lineage>
        <taxon>Eukaryota</taxon>
        <taxon>Fungi</taxon>
        <taxon>Dikarya</taxon>
        <taxon>Basidiomycota</taxon>
        <taxon>Agaricomycotina</taxon>
        <taxon>Agaricomycetes</taxon>
        <taxon>Polyporales</taxon>
        <taxon>Meruliaceae</taxon>
        <taxon>Hermanssonia</taxon>
    </lineage>
</organism>
<keyword evidence="4" id="KW-0328">Glycosyltransferase</keyword>
<keyword evidence="6" id="KW-0677">Repeat</keyword>
<evidence type="ECO:0000313" key="11">
    <source>
        <dbReference type="EMBL" id="PSS37737.1"/>
    </source>
</evidence>
<feature type="domain" description="O-GlcNAc transferase C-terminal" evidence="10">
    <location>
        <begin position="739"/>
        <end position="925"/>
    </location>
</feature>
<feature type="region of interest" description="Disordered" evidence="9">
    <location>
        <begin position="1"/>
        <end position="26"/>
    </location>
</feature>
<keyword evidence="5" id="KW-0808">Transferase</keyword>
<accession>A0A2R6S624</accession>
<sequence length="979" mass="109806">MLRAVDEADISSTSDDRVDPQAPNPFASSISRDALLAYTYHLYHSQNSQVPGMTPIPLNCTPPIIDNVEQVCKLQILPLLVILRSLHPQDTSILLLMACTYHALRDFDSSLTLSQEILRLEPNSAEAMCNIGTTMMSIGQHDQAYEWWWRALQVHPLYWDAVDHLLNFLFPLAQQTHNSQHSSTLYARALDVCSFVERKAVASNGRLLLPVPTHQLHRLQKVFFTCATIRMMTTDNISDALRDYFRALELVIYPPTPRSDGDAYTMRELILAIFVAGYLIQSTSDDPVPIEILEILGVPGGSAPIDAIAIAQSGFDVFRAVRASGDRLVTALLNITGNALPFLLLLPEHVARVPMVLFPGSMGVLPGICAQAPNSSHLQMPPDNVRNQANLMTSSVLLALAKRYQDLSSADVAIPGLTGTLNVNYSLSILFYYFALSLSPSPSTYNNMGIILSTMAYVSPHAIHRTKRREFSGPALAKVYYTAGLQMDPSHPHLLTNLGSLHKDEGNLEEAMKLYSKAIYLKPDFDIALVNMGNAVKDTGRSWDALEYYRRAVELNPDLPEAVCGLVNSMASVCDWRWRDSGLNEFSVDAERHALPPNLPNYSHRQGYVKKMIDICENQLQIAYSQNTHAISAAKTLDEWLESLQLVFGRPLRKQELDHWARLFGQFYGPMNRTERQINEGGFIIRFIDWIQPRLQRRWYLKVYGKVFSAHKDTRTDPQSYGNVFLRPALPRSMTPPTVPSVLPFHTFIHPLPARMIRLISHRHALRISFTALSQSWLPRHVYPPPGPAVNGVLNIGYVSNDVNDHPLSHLMQSVFGMHDRKRFKVYLYTTTTWDGTSYRPKISADVEVFVDASQWSTAAIVEHISQNKIHILINLGGYTKGARNDVFAARPCPIQMQLMGYAGTLGAGWCDYLVCDPVSCPQDMCATEVWRRRRSLGNGSISESGTFLDLDADFDPERQTDDFTLSVCTYSLRDAVQD</sequence>
<comment type="similarity">
    <text evidence="2">Belongs to the glycosyltransferase 41 family. O-GlcNAc transferase subfamily.</text>
</comment>
<gene>
    <name evidence="11" type="ORF">PHLCEN_2v430</name>
</gene>
<feature type="repeat" description="TPR" evidence="8">
    <location>
        <begin position="125"/>
        <end position="158"/>
    </location>
</feature>
<evidence type="ECO:0000256" key="2">
    <source>
        <dbReference type="ARBA" id="ARBA00005386"/>
    </source>
</evidence>
<dbReference type="PANTHER" id="PTHR44998">
    <property type="match status" value="1"/>
</dbReference>
<dbReference type="PANTHER" id="PTHR44998:SF1">
    <property type="entry name" value="UDP-N-ACETYLGLUCOSAMINE--PEPTIDE N-ACETYLGLUCOSAMINYLTRANSFERASE 110 KDA SUBUNIT"/>
    <property type="match status" value="1"/>
</dbReference>
<reference evidence="11 12" key="1">
    <citation type="submission" date="2018-02" db="EMBL/GenBank/DDBJ databases">
        <title>Genome sequence of the basidiomycete white-rot fungus Phlebia centrifuga.</title>
        <authorList>
            <person name="Granchi Z."/>
            <person name="Peng M."/>
            <person name="de Vries R.P."/>
            <person name="Hilden K."/>
            <person name="Makela M.R."/>
            <person name="Grigoriev I."/>
            <person name="Riley R."/>
        </authorList>
    </citation>
    <scope>NUCLEOTIDE SEQUENCE [LARGE SCALE GENOMIC DNA]</scope>
    <source>
        <strain evidence="11 12">FBCC195</strain>
    </source>
</reference>
<keyword evidence="12" id="KW-1185">Reference proteome</keyword>
<dbReference type="EC" id="2.4.1.255" evidence="3"/>
<evidence type="ECO:0000256" key="1">
    <source>
        <dbReference type="ARBA" id="ARBA00004922"/>
    </source>
</evidence>